<dbReference type="GO" id="GO:0016020">
    <property type="term" value="C:membrane"/>
    <property type="evidence" value="ECO:0007669"/>
    <property type="project" value="InterPro"/>
</dbReference>
<organism evidence="2 3">
    <name type="scientific">Propionibacterium cyclohexanicum</name>
    <dbReference type="NCBI Taxonomy" id="64702"/>
    <lineage>
        <taxon>Bacteria</taxon>
        <taxon>Bacillati</taxon>
        <taxon>Actinomycetota</taxon>
        <taxon>Actinomycetes</taxon>
        <taxon>Propionibacteriales</taxon>
        <taxon>Propionibacteriaceae</taxon>
        <taxon>Propionibacterium</taxon>
    </lineage>
</organism>
<name>A0A1H9PKT8_9ACTN</name>
<dbReference type="EMBL" id="FOGZ01000001">
    <property type="protein sequence ID" value="SER48445.1"/>
    <property type="molecule type" value="Genomic_DNA"/>
</dbReference>
<dbReference type="RefSeq" id="WP_245725639.1">
    <property type="nucleotide sequence ID" value="NZ_FOGZ01000001.1"/>
</dbReference>
<feature type="transmembrane region" description="Helical" evidence="1">
    <location>
        <begin position="9"/>
        <end position="30"/>
    </location>
</feature>
<keyword evidence="3" id="KW-1185">Reference proteome</keyword>
<dbReference type="Proteomes" id="UP000198815">
    <property type="component" value="Unassembled WGS sequence"/>
</dbReference>
<accession>A0A1H9PKT8</accession>
<sequence length="97" mass="11126">MDLYIIGEILLIALNIYLYVLFARMVLSWVPLLAPDWRPKGLVLVVFETIYTLTDPPLKFVGRFIKPVRIGSIGLDIGFLVVVFAVIIAQRLVWYVF</sequence>
<dbReference type="Pfam" id="PF02325">
    <property type="entry name" value="CCB3_YggT"/>
    <property type="match status" value="1"/>
</dbReference>
<dbReference type="AlphaFoldDB" id="A0A1H9PKT8"/>
<keyword evidence="1" id="KW-0472">Membrane</keyword>
<dbReference type="InterPro" id="IPR003425">
    <property type="entry name" value="CCB3/YggT"/>
</dbReference>
<keyword evidence="1" id="KW-0812">Transmembrane</keyword>
<protein>
    <submittedName>
        <fullName evidence="2">YggT family protein</fullName>
    </submittedName>
</protein>
<keyword evidence="1" id="KW-1133">Transmembrane helix</keyword>
<evidence type="ECO:0000313" key="2">
    <source>
        <dbReference type="EMBL" id="SER48445.1"/>
    </source>
</evidence>
<proteinExistence type="predicted"/>
<dbReference type="STRING" id="64702.SAMN05443377_10193"/>
<feature type="transmembrane region" description="Helical" evidence="1">
    <location>
        <begin position="73"/>
        <end position="94"/>
    </location>
</feature>
<reference evidence="2 3" key="1">
    <citation type="submission" date="2016-10" db="EMBL/GenBank/DDBJ databases">
        <authorList>
            <person name="de Groot N.N."/>
        </authorList>
    </citation>
    <scope>NUCLEOTIDE SEQUENCE [LARGE SCALE GENOMIC DNA]</scope>
    <source>
        <strain evidence="2 3">DSM 16859</strain>
    </source>
</reference>
<evidence type="ECO:0000256" key="1">
    <source>
        <dbReference type="SAM" id="Phobius"/>
    </source>
</evidence>
<gene>
    <name evidence="2" type="ORF">SAMN05443377_10193</name>
</gene>
<evidence type="ECO:0000313" key="3">
    <source>
        <dbReference type="Proteomes" id="UP000198815"/>
    </source>
</evidence>